<sequence length="48" mass="5408">NQVKLNKGIPFEIKIPNEETIATFKSTEKGEGLIESENVDKMFEKLGI</sequence>
<protein>
    <recommendedName>
        <fullName evidence="2">Type II toxin-antitoxin system antitoxin, RelB/DinJ family</fullName>
    </recommendedName>
</protein>
<proteinExistence type="predicted"/>
<evidence type="ECO:0008006" key="2">
    <source>
        <dbReference type="Google" id="ProtNLM"/>
    </source>
</evidence>
<dbReference type="InterPro" id="IPR007337">
    <property type="entry name" value="RelB/DinJ"/>
</dbReference>
<dbReference type="EMBL" id="UOGD01000444">
    <property type="protein sequence ID" value="VAX29297.1"/>
    <property type="molecule type" value="Genomic_DNA"/>
</dbReference>
<dbReference type="Pfam" id="PF04221">
    <property type="entry name" value="RelB"/>
    <property type="match status" value="1"/>
</dbReference>
<reference evidence="1" key="1">
    <citation type="submission" date="2018-06" db="EMBL/GenBank/DDBJ databases">
        <authorList>
            <person name="Zhirakovskaya E."/>
        </authorList>
    </citation>
    <scope>NUCLEOTIDE SEQUENCE</scope>
</reference>
<organism evidence="1">
    <name type="scientific">hydrothermal vent metagenome</name>
    <dbReference type="NCBI Taxonomy" id="652676"/>
    <lineage>
        <taxon>unclassified sequences</taxon>
        <taxon>metagenomes</taxon>
        <taxon>ecological metagenomes</taxon>
    </lineage>
</organism>
<gene>
    <name evidence="1" type="ORF">MNBD_IGNAVI01-768</name>
</gene>
<dbReference type="AlphaFoldDB" id="A0A3B1DKW2"/>
<evidence type="ECO:0000313" key="1">
    <source>
        <dbReference type="EMBL" id="VAX29297.1"/>
    </source>
</evidence>
<feature type="non-terminal residue" evidence="1">
    <location>
        <position position="1"/>
    </location>
</feature>
<name>A0A3B1DKW2_9ZZZZ</name>
<accession>A0A3B1DKW2</accession>